<name>A0A3S9Y6D9_9ACTN</name>
<dbReference type="SUPFAM" id="SSF55961">
    <property type="entry name" value="Bet v1-like"/>
    <property type="match status" value="1"/>
</dbReference>
<dbReference type="RefSeq" id="WP_127149744.1">
    <property type="nucleotide sequence ID" value="NZ_CP029042.1"/>
</dbReference>
<protein>
    <submittedName>
        <fullName evidence="1">Polyketide cyclase</fullName>
    </submittedName>
</protein>
<accession>A0A3S9Y6D9</accession>
<dbReference type="InterPro" id="IPR023393">
    <property type="entry name" value="START-like_dom_sf"/>
</dbReference>
<evidence type="ECO:0000313" key="2">
    <source>
        <dbReference type="Proteomes" id="UP000275579"/>
    </source>
</evidence>
<dbReference type="InterPro" id="IPR019587">
    <property type="entry name" value="Polyketide_cyclase/dehydratase"/>
</dbReference>
<proteinExistence type="predicted"/>
<dbReference type="EMBL" id="CP029042">
    <property type="protein sequence ID" value="AZS70567.1"/>
    <property type="molecule type" value="Genomic_DNA"/>
</dbReference>
<dbReference type="Pfam" id="PF10604">
    <property type="entry name" value="Polyketide_cyc2"/>
    <property type="match status" value="1"/>
</dbReference>
<sequence length="151" mass="16565">MAVRHQLIKRSPEELWAVLADRSRYEDWVVGTARSRPKDGNWPEVGATLAYTVRLGPWDVTGCTTVRHSVPPRTLELEVDSGRLGTARIAIEVRPWGADSLVIIDEHPLAGPGGRLHNGALDLLLQLRHRSMLSRLAAVAEQAPVRTPSGA</sequence>
<dbReference type="AlphaFoldDB" id="A0A3S9Y6D9"/>
<evidence type="ECO:0000313" key="1">
    <source>
        <dbReference type="EMBL" id="AZS70567.1"/>
    </source>
</evidence>
<reference evidence="1 2" key="1">
    <citation type="submission" date="2018-04" db="EMBL/GenBank/DDBJ databases">
        <title>Complete genome sequences of Streptomyces lydicus strain WYEC and characterization of antagonistic properties of biological control agents.</title>
        <authorList>
            <person name="Mariita R.M."/>
            <person name="Sello J.K."/>
        </authorList>
    </citation>
    <scope>NUCLEOTIDE SEQUENCE [LARGE SCALE GENOMIC DNA]</scope>
    <source>
        <strain evidence="1 2">WYEC 108</strain>
    </source>
</reference>
<dbReference type="CDD" id="cd07812">
    <property type="entry name" value="SRPBCC"/>
    <property type="match status" value="1"/>
</dbReference>
<dbReference type="Proteomes" id="UP000275579">
    <property type="component" value="Chromosome"/>
</dbReference>
<dbReference type="Gene3D" id="3.30.530.20">
    <property type="match status" value="1"/>
</dbReference>
<organism evidence="1 2">
    <name type="scientific">Streptomyces lydicus</name>
    <dbReference type="NCBI Taxonomy" id="47763"/>
    <lineage>
        <taxon>Bacteria</taxon>
        <taxon>Bacillati</taxon>
        <taxon>Actinomycetota</taxon>
        <taxon>Actinomycetes</taxon>
        <taxon>Kitasatosporales</taxon>
        <taxon>Streptomycetaceae</taxon>
        <taxon>Streptomyces</taxon>
    </lineage>
</organism>
<gene>
    <name evidence="1" type="ORF">DDE74_06070</name>
</gene>